<evidence type="ECO:0000313" key="2">
    <source>
        <dbReference type="EMBL" id="CAE0330704.1"/>
    </source>
</evidence>
<dbReference type="SUPFAM" id="SSF48371">
    <property type="entry name" value="ARM repeat"/>
    <property type="match status" value="1"/>
</dbReference>
<sequence length="158" mass="17763">MGPLTHLVYLILLFIRNSTFENRSNKVHFFKNDDFLPCLMAFLTQHNQHPLVRGQTAAVLWSLVHNHQGIKAAINKSAVISELQNLRSQYQRDVDKLGYLSALSDPKQPSAPEALNDYHANLTVDDVTRNQEAQAEVVKQTNEFVAKALSGILTLVQV</sequence>
<organism evidence="2">
    <name type="scientific">Strombidium inclinatum</name>
    <dbReference type="NCBI Taxonomy" id="197538"/>
    <lineage>
        <taxon>Eukaryota</taxon>
        <taxon>Sar</taxon>
        <taxon>Alveolata</taxon>
        <taxon>Ciliophora</taxon>
        <taxon>Intramacronucleata</taxon>
        <taxon>Spirotrichea</taxon>
        <taxon>Oligotrichia</taxon>
        <taxon>Strombidiidae</taxon>
        <taxon>Strombidium</taxon>
    </lineage>
</organism>
<dbReference type="AlphaFoldDB" id="A0A7S3ITL5"/>
<proteinExistence type="predicted"/>
<reference evidence="2" key="1">
    <citation type="submission" date="2021-01" db="EMBL/GenBank/DDBJ databases">
        <authorList>
            <person name="Corre E."/>
            <person name="Pelletier E."/>
            <person name="Niang G."/>
            <person name="Scheremetjew M."/>
            <person name="Finn R."/>
            <person name="Kale V."/>
            <person name="Holt S."/>
            <person name="Cochrane G."/>
            <person name="Meng A."/>
            <person name="Brown T."/>
            <person name="Cohen L."/>
        </authorList>
    </citation>
    <scope>NUCLEOTIDE SEQUENCE</scope>
    <source>
        <strain evidence="2">S3</strain>
    </source>
</reference>
<keyword evidence="1" id="KW-0732">Signal</keyword>
<dbReference type="InterPro" id="IPR016024">
    <property type="entry name" value="ARM-type_fold"/>
</dbReference>
<feature type="chain" id="PRO_5030537882" evidence="1">
    <location>
        <begin position="22"/>
        <end position="158"/>
    </location>
</feature>
<accession>A0A7S3ITL5</accession>
<evidence type="ECO:0000256" key="1">
    <source>
        <dbReference type="SAM" id="SignalP"/>
    </source>
</evidence>
<protein>
    <submittedName>
        <fullName evidence="2">Uncharacterized protein</fullName>
    </submittedName>
</protein>
<gene>
    <name evidence="2" type="ORF">SINC0208_LOCUS11336</name>
</gene>
<feature type="signal peptide" evidence="1">
    <location>
        <begin position="1"/>
        <end position="21"/>
    </location>
</feature>
<dbReference type="EMBL" id="HBIH01028320">
    <property type="protein sequence ID" value="CAE0330704.1"/>
    <property type="molecule type" value="Transcribed_RNA"/>
</dbReference>
<dbReference type="Gene3D" id="1.25.10.10">
    <property type="entry name" value="Leucine-rich Repeat Variant"/>
    <property type="match status" value="1"/>
</dbReference>
<dbReference type="InterPro" id="IPR011989">
    <property type="entry name" value="ARM-like"/>
</dbReference>
<name>A0A7S3ITL5_9SPIT</name>